<dbReference type="Gene3D" id="1.10.357.10">
    <property type="entry name" value="Tetracycline Repressor, domain 2"/>
    <property type="match status" value="1"/>
</dbReference>
<feature type="domain" description="HTH tetR-type" evidence="6">
    <location>
        <begin position="8"/>
        <end position="68"/>
    </location>
</feature>
<dbReference type="RefSeq" id="WP_379770827.1">
    <property type="nucleotide sequence ID" value="NZ_JBHSMZ010000006.1"/>
</dbReference>
<evidence type="ECO:0000256" key="3">
    <source>
        <dbReference type="ARBA" id="ARBA00023163"/>
    </source>
</evidence>
<accession>A0ABW0RX00</accession>
<dbReference type="InterPro" id="IPR036271">
    <property type="entry name" value="Tet_transcr_reg_TetR-rel_C_sf"/>
</dbReference>
<reference evidence="8" key="1">
    <citation type="journal article" date="2019" name="Int. J. Syst. Evol. Microbiol.">
        <title>The Global Catalogue of Microorganisms (GCM) 10K type strain sequencing project: providing services to taxonomists for standard genome sequencing and annotation.</title>
        <authorList>
            <consortium name="The Broad Institute Genomics Platform"/>
            <consortium name="The Broad Institute Genome Sequencing Center for Infectious Disease"/>
            <person name="Wu L."/>
            <person name="Ma J."/>
        </authorList>
    </citation>
    <scope>NUCLEOTIDE SEQUENCE [LARGE SCALE GENOMIC DNA]</scope>
    <source>
        <strain evidence="8">CGMCC 4.5798</strain>
    </source>
</reference>
<dbReference type="SUPFAM" id="SSF48498">
    <property type="entry name" value="Tetracyclin repressor-like, C-terminal domain"/>
    <property type="match status" value="1"/>
</dbReference>
<dbReference type="Pfam" id="PF16859">
    <property type="entry name" value="TetR_C_11"/>
    <property type="match status" value="1"/>
</dbReference>
<evidence type="ECO:0000313" key="7">
    <source>
        <dbReference type="EMBL" id="MFC5549176.1"/>
    </source>
</evidence>
<name>A0ABW0RX00_9BURK</name>
<dbReference type="InterPro" id="IPR050109">
    <property type="entry name" value="HTH-type_TetR-like_transc_reg"/>
</dbReference>
<dbReference type="Pfam" id="PF00440">
    <property type="entry name" value="TetR_N"/>
    <property type="match status" value="1"/>
</dbReference>
<keyword evidence="1" id="KW-0805">Transcription regulation</keyword>
<dbReference type="InterPro" id="IPR001647">
    <property type="entry name" value="HTH_TetR"/>
</dbReference>
<dbReference type="PANTHER" id="PTHR30055:SF234">
    <property type="entry name" value="HTH-TYPE TRANSCRIPTIONAL REGULATOR BETI"/>
    <property type="match status" value="1"/>
</dbReference>
<dbReference type="Proteomes" id="UP001596086">
    <property type="component" value="Unassembled WGS sequence"/>
</dbReference>
<gene>
    <name evidence="7" type="ORF">ACFPO9_11690</name>
</gene>
<dbReference type="EMBL" id="JBHSMZ010000006">
    <property type="protein sequence ID" value="MFC5549176.1"/>
    <property type="molecule type" value="Genomic_DNA"/>
</dbReference>
<dbReference type="InterPro" id="IPR009057">
    <property type="entry name" value="Homeodomain-like_sf"/>
</dbReference>
<dbReference type="PANTHER" id="PTHR30055">
    <property type="entry name" value="HTH-TYPE TRANSCRIPTIONAL REGULATOR RUTR"/>
    <property type="match status" value="1"/>
</dbReference>
<dbReference type="PRINTS" id="PR00455">
    <property type="entry name" value="HTHTETR"/>
</dbReference>
<evidence type="ECO:0000259" key="6">
    <source>
        <dbReference type="PROSITE" id="PS50977"/>
    </source>
</evidence>
<dbReference type="SUPFAM" id="SSF46689">
    <property type="entry name" value="Homeodomain-like"/>
    <property type="match status" value="1"/>
</dbReference>
<organism evidence="7 8">
    <name type="scientific">Massilia aerilata</name>
    <dbReference type="NCBI Taxonomy" id="453817"/>
    <lineage>
        <taxon>Bacteria</taxon>
        <taxon>Pseudomonadati</taxon>
        <taxon>Pseudomonadota</taxon>
        <taxon>Betaproteobacteria</taxon>
        <taxon>Burkholderiales</taxon>
        <taxon>Oxalobacteraceae</taxon>
        <taxon>Telluria group</taxon>
        <taxon>Massilia</taxon>
    </lineage>
</organism>
<comment type="caution">
    <text evidence="7">The sequence shown here is derived from an EMBL/GenBank/DDBJ whole genome shotgun (WGS) entry which is preliminary data.</text>
</comment>
<evidence type="ECO:0000256" key="4">
    <source>
        <dbReference type="PROSITE-ProRule" id="PRU00335"/>
    </source>
</evidence>
<dbReference type="InterPro" id="IPR011075">
    <property type="entry name" value="TetR_C"/>
</dbReference>
<feature type="DNA-binding region" description="H-T-H motif" evidence="4">
    <location>
        <begin position="31"/>
        <end position="50"/>
    </location>
</feature>
<sequence>MRWQRRKDARPAEIVDAAISVFTEKGYAATRLDEVAKRAGIAKGTLYLYFDTKEDIFRAAAHHAFESNLDAVGAADSAPWTSLRERLPELLLRLIDVANENRFPAIFRMVISESRLFPDLARIWHDDVASRILDLITTLVVQAQIRGEVRDGDPRLFAFSITGPLLAGMLFRETYGAFSSHTPELQALALQHATTVLDGLMLPAQAQADASTFKSSGVHPDEPRITGASNI</sequence>
<proteinExistence type="predicted"/>
<keyword evidence="2 4" id="KW-0238">DNA-binding</keyword>
<evidence type="ECO:0000256" key="2">
    <source>
        <dbReference type="ARBA" id="ARBA00023125"/>
    </source>
</evidence>
<dbReference type="PROSITE" id="PS50977">
    <property type="entry name" value="HTH_TETR_2"/>
    <property type="match status" value="1"/>
</dbReference>
<evidence type="ECO:0000313" key="8">
    <source>
        <dbReference type="Proteomes" id="UP001596086"/>
    </source>
</evidence>
<evidence type="ECO:0000256" key="5">
    <source>
        <dbReference type="SAM" id="MobiDB-lite"/>
    </source>
</evidence>
<protein>
    <submittedName>
        <fullName evidence="7">TetR/AcrR family transcriptional regulator</fullName>
    </submittedName>
</protein>
<keyword evidence="8" id="KW-1185">Reference proteome</keyword>
<evidence type="ECO:0000256" key="1">
    <source>
        <dbReference type="ARBA" id="ARBA00023015"/>
    </source>
</evidence>
<feature type="region of interest" description="Disordered" evidence="5">
    <location>
        <begin position="212"/>
        <end position="231"/>
    </location>
</feature>
<keyword evidence="3" id="KW-0804">Transcription</keyword>